<dbReference type="RefSeq" id="WP_093538344.1">
    <property type="nucleotide sequence ID" value="NZ_FOXU01000009.1"/>
</dbReference>
<dbReference type="Proteomes" id="UP000198734">
    <property type="component" value="Unassembled WGS sequence"/>
</dbReference>
<gene>
    <name evidence="3" type="ORF">SAMN05421670_3719</name>
</gene>
<dbReference type="Pfam" id="PF01882">
    <property type="entry name" value="DUF58"/>
    <property type="match status" value="1"/>
</dbReference>
<keyword evidence="1" id="KW-0472">Membrane</keyword>
<dbReference type="AlphaFoldDB" id="A0A1I6AXI0"/>
<evidence type="ECO:0000256" key="1">
    <source>
        <dbReference type="SAM" id="Phobius"/>
    </source>
</evidence>
<keyword evidence="1" id="KW-0812">Transmembrane</keyword>
<name>A0A1I6AXI0_9BACI</name>
<dbReference type="PANTHER" id="PTHR34351">
    <property type="entry name" value="SLR1927 PROTEIN-RELATED"/>
    <property type="match status" value="1"/>
</dbReference>
<protein>
    <submittedName>
        <fullName evidence="3">Uncharacterized conserved protein, DUF58 family, contains vWF domain</fullName>
    </submittedName>
</protein>
<feature type="domain" description="DUF58" evidence="2">
    <location>
        <begin position="204"/>
        <end position="344"/>
    </location>
</feature>
<dbReference type="OrthoDB" id="140416at2"/>
<feature type="transmembrane region" description="Helical" evidence="1">
    <location>
        <begin position="12"/>
        <end position="30"/>
    </location>
</feature>
<dbReference type="PANTHER" id="PTHR34351:SF2">
    <property type="entry name" value="DUF58 DOMAIN-CONTAINING PROTEIN"/>
    <property type="match status" value="1"/>
</dbReference>
<sequence>MKHLLNRWHKIRGVVGVLFLIVVAFVYAMFQGGFVSWFLFYLIVPISLYSLLLYMNSLNDIVVERIIETGKVQSGGRFSATIQVTRKSRFPLMYVQMEEKVSSSLATEASWKQLTFWGMKKEFRWTYEIEHIPRGEHVLEGTSIVVSDLFGWVKKEVFVTNSKTILVFPNLTEMVYIPIETRYDQGAAASRIQAMKDTSMATGVRSYQSGDRVSWIHWKSFARTQTLKTKEFEDRQSQDMFVVMDRTPSPLFEEVVDLTASMMQAIVKHQASSAFLSVGEERLFLPEVQTDQHLQRVLYHLTKVKDDLTKPLEQVILHDRSLSNATTLLYVTSSLTYEWMDNVQKNATNLRACTCFVIKSKNEKNTSEENAMYKYAASRGFQVQSITKDRFAQAFLEVKRS</sequence>
<reference evidence="4" key="1">
    <citation type="submission" date="2016-10" db="EMBL/GenBank/DDBJ databases">
        <authorList>
            <person name="Varghese N."/>
            <person name="Submissions S."/>
        </authorList>
    </citation>
    <scope>NUCLEOTIDE SEQUENCE [LARGE SCALE GENOMIC DNA]</scope>
    <source>
        <strain evidence="4">DSM 11706</strain>
    </source>
</reference>
<keyword evidence="4" id="KW-1185">Reference proteome</keyword>
<feature type="transmembrane region" description="Helical" evidence="1">
    <location>
        <begin position="36"/>
        <end position="55"/>
    </location>
</feature>
<evidence type="ECO:0000259" key="2">
    <source>
        <dbReference type="Pfam" id="PF01882"/>
    </source>
</evidence>
<dbReference type="EMBL" id="FOXU01000009">
    <property type="protein sequence ID" value="SFQ73421.1"/>
    <property type="molecule type" value="Genomic_DNA"/>
</dbReference>
<dbReference type="InterPro" id="IPR002881">
    <property type="entry name" value="DUF58"/>
</dbReference>
<keyword evidence="1" id="KW-1133">Transmembrane helix</keyword>
<evidence type="ECO:0000313" key="3">
    <source>
        <dbReference type="EMBL" id="SFQ73421.1"/>
    </source>
</evidence>
<evidence type="ECO:0000313" key="4">
    <source>
        <dbReference type="Proteomes" id="UP000198734"/>
    </source>
</evidence>
<proteinExistence type="predicted"/>
<organism evidence="3 4">
    <name type="scientific">Psychrobacillus psychrotolerans</name>
    <dbReference type="NCBI Taxonomy" id="126156"/>
    <lineage>
        <taxon>Bacteria</taxon>
        <taxon>Bacillati</taxon>
        <taxon>Bacillota</taxon>
        <taxon>Bacilli</taxon>
        <taxon>Bacillales</taxon>
        <taxon>Bacillaceae</taxon>
        <taxon>Psychrobacillus</taxon>
    </lineage>
</organism>
<dbReference type="STRING" id="126156.SAMN05421670_3719"/>
<accession>A0A1I6AXI0</accession>